<dbReference type="Proteomes" id="UP000663851">
    <property type="component" value="Unassembled WGS sequence"/>
</dbReference>
<evidence type="ECO:0000313" key="1">
    <source>
        <dbReference type="EMBL" id="CAF4608327.1"/>
    </source>
</evidence>
<feature type="non-terminal residue" evidence="1">
    <location>
        <position position="1"/>
    </location>
</feature>
<dbReference type="EMBL" id="CAJOBO010012034">
    <property type="protein sequence ID" value="CAF4608327.1"/>
    <property type="molecule type" value="Genomic_DNA"/>
</dbReference>
<proteinExistence type="predicted"/>
<reference evidence="1" key="1">
    <citation type="submission" date="2021-02" db="EMBL/GenBank/DDBJ databases">
        <authorList>
            <person name="Nowell W R."/>
        </authorList>
    </citation>
    <scope>NUCLEOTIDE SEQUENCE</scope>
</reference>
<evidence type="ECO:0000313" key="2">
    <source>
        <dbReference type="Proteomes" id="UP000663851"/>
    </source>
</evidence>
<accession>A0A821CLQ9</accession>
<organism evidence="1 2">
    <name type="scientific">Rotaria socialis</name>
    <dbReference type="NCBI Taxonomy" id="392032"/>
    <lineage>
        <taxon>Eukaryota</taxon>
        <taxon>Metazoa</taxon>
        <taxon>Spiralia</taxon>
        <taxon>Gnathifera</taxon>
        <taxon>Rotifera</taxon>
        <taxon>Eurotatoria</taxon>
        <taxon>Bdelloidea</taxon>
        <taxon>Philodinida</taxon>
        <taxon>Philodinidae</taxon>
        <taxon>Rotaria</taxon>
    </lineage>
</organism>
<sequence>MDEQPMNKSDEQVLSQRLTQLSCSQPSQQQNINQSGKLPWYLSNKNESYEKLINELYFTITTTINNTITSSASVRYEQELRQMAILIYRIKSEQIFQSLWITYLKSGTGQLHINQRGPSVWP</sequence>
<protein>
    <submittedName>
        <fullName evidence="1">Uncharacterized protein</fullName>
    </submittedName>
</protein>
<name>A0A821CLQ9_9BILA</name>
<dbReference type="AlphaFoldDB" id="A0A821CLQ9"/>
<comment type="caution">
    <text evidence="1">The sequence shown here is derived from an EMBL/GenBank/DDBJ whole genome shotgun (WGS) entry which is preliminary data.</text>
</comment>
<gene>
    <name evidence="1" type="ORF">HFQ381_LOCUS33872</name>
</gene>